<name>A0AAW1QZI8_9CHLO</name>
<dbReference type="InterPro" id="IPR005069">
    <property type="entry name" value="Nucl-diP-sugar_transferase"/>
</dbReference>
<evidence type="ECO:0000256" key="1">
    <source>
        <dbReference type="ARBA" id="ARBA00007033"/>
    </source>
</evidence>
<dbReference type="AlphaFoldDB" id="A0AAW1QZI8"/>
<dbReference type="PANTHER" id="PTHR47032:SF1">
    <property type="entry name" value="UDP-D-XYLOSE:L-FUCOSE ALPHA-1,3-D-XYLOSYLTRANSFERASE-RELATED"/>
    <property type="match status" value="1"/>
</dbReference>
<evidence type="ECO:0000256" key="3">
    <source>
        <dbReference type="SAM" id="SignalP"/>
    </source>
</evidence>
<feature type="chain" id="PRO_5043609712" description="Glycosyltransferase" evidence="3">
    <location>
        <begin position="18"/>
        <end position="326"/>
    </location>
</feature>
<proteinExistence type="inferred from homology"/>
<keyword evidence="2" id="KW-0961">Cell wall biogenesis/degradation</keyword>
<dbReference type="GO" id="GO:0016757">
    <property type="term" value="F:glycosyltransferase activity"/>
    <property type="evidence" value="ECO:0007669"/>
    <property type="project" value="UniProtKB-KW"/>
</dbReference>
<feature type="domain" description="Nucleotide-diphospho-sugar transferase" evidence="4">
    <location>
        <begin position="100"/>
        <end position="311"/>
    </location>
</feature>
<keyword evidence="3" id="KW-0732">Signal</keyword>
<feature type="signal peptide" evidence="3">
    <location>
        <begin position="1"/>
        <end position="17"/>
    </location>
</feature>
<keyword evidence="2" id="KW-0333">Golgi apparatus</keyword>
<comment type="caution">
    <text evidence="5">The sequence shown here is derived from an EMBL/GenBank/DDBJ whole genome shotgun (WGS) entry which is preliminary data.</text>
</comment>
<evidence type="ECO:0000259" key="4">
    <source>
        <dbReference type="Pfam" id="PF03407"/>
    </source>
</evidence>
<keyword evidence="2" id="KW-0808">Transferase</keyword>
<dbReference type="PANTHER" id="PTHR47032">
    <property type="entry name" value="UDP-D-XYLOSE:L-FUCOSE ALPHA-1,3-D-XYLOSYLTRANSFERASE-RELATED"/>
    <property type="match status" value="1"/>
</dbReference>
<accession>A0AAW1QZI8</accession>
<sequence>MCPVAARLAALATVVSLTPFIAPAILQKEPSQLDSLPRLYNGLCFVDRQNYAEVASALASPRKEIILTTASFQHEGADHSTDQLDLIKNYATYLHDVSRLQNTFIVSYDQATCKALHSVGILCFMDEAAPHPDVLPGQYAQERPHWFSKYWHAHALSTLGYCVLFLDDDVVVLQDPFMFHDRSYDVEGLSDWNWLDHVPDTQEMSFTTCRVYAMYEDEDAAGGQMLIWNGLAHDKNKTSQHVNPCQSTGIWFTEPTPTTLVFLDDLLEWLLAKRNAQWDQAAWNEAIMSHLIGTGNLPGLRYRLLPIEHFSNIRMTPCPLGFSASL</sequence>
<keyword evidence="2" id="KW-0812">Transmembrane</keyword>
<comment type="similarity">
    <text evidence="1 2">Belongs to the glycosyltransferase 77 family.</text>
</comment>
<dbReference type="SUPFAM" id="SSF53448">
    <property type="entry name" value="Nucleotide-diphospho-sugar transferases"/>
    <property type="match status" value="1"/>
</dbReference>
<comment type="subcellular location">
    <subcellularLocation>
        <location evidence="2">Golgi apparatus membrane</location>
        <topology evidence="2">Single-pass type II membrane protein</topology>
    </subcellularLocation>
</comment>
<keyword evidence="6" id="KW-1185">Reference proteome</keyword>
<organism evidence="5 6">
    <name type="scientific">Apatococcus lobatus</name>
    <dbReference type="NCBI Taxonomy" id="904363"/>
    <lineage>
        <taxon>Eukaryota</taxon>
        <taxon>Viridiplantae</taxon>
        <taxon>Chlorophyta</taxon>
        <taxon>core chlorophytes</taxon>
        <taxon>Trebouxiophyceae</taxon>
        <taxon>Chlorellales</taxon>
        <taxon>Chlorellaceae</taxon>
        <taxon>Apatococcus</taxon>
    </lineage>
</organism>
<evidence type="ECO:0000313" key="5">
    <source>
        <dbReference type="EMBL" id="KAK9826644.1"/>
    </source>
</evidence>
<protein>
    <recommendedName>
        <fullName evidence="2">Glycosyltransferase</fullName>
        <ecNumber evidence="2">2.4.2.-</ecNumber>
    </recommendedName>
</protein>
<dbReference type="EMBL" id="JALJOS010000020">
    <property type="protein sequence ID" value="KAK9826644.1"/>
    <property type="molecule type" value="Genomic_DNA"/>
</dbReference>
<dbReference type="GO" id="GO:0000139">
    <property type="term" value="C:Golgi membrane"/>
    <property type="evidence" value="ECO:0007669"/>
    <property type="project" value="UniProtKB-SubCell"/>
</dbReference>
<keyword evidence="2" id="KW-0735">Signal-anchor</keyword>
<dbReference type="Proteomes" id="UP001438707">
    <property type="component" value="Unassembled WGS sequence"/>
</dbReference>
<dbReference type="Pfam" id="PF03407">
    <property type="entry name" value="Nucleotid_trans"/>
    <property type="match status" value="1"/>
</dbReference>
<dbReference type="GO" id="GO:0071555">
    <property type="term" value="P:cell wall organization"/>
    <property type="evidence" value="ECO:0007669"/>
    <property type="project" value="UniProtKB-KW"/>
</dbReference>
<gene>
    <name evidence="5" type="ORF">WJX74_007660</name>
</gene>
<keyword evidence="2" id="KW-0328">Glycosyltransferase</keyword>
<dbReference type="InterPro" id="IPR052636">
    <property type="entry name" value="UDP-D-xylose:L-fucose_XylT"/>
</dbReference>
<dbReference type="InterPro" id="IPR029044">
    <property type="entry name" value="Nucleotide-diphossugar_trans"/>
</dbReference>
<evidence type="ECO:0000313" key="6">
    <source>
        <dbReference type="Proteomes" id="UP001438707"/>
    </source>
</evidence>
<dbReference type="EC" id="2.4.2.-" evidence="2"/>
<evidence type="ECO:0000256" key="2">
    <source>
        <dbReference type="RuleBase" id="RU363055"/>
    </source>
</evidence>
<reference evidence="5 6" key="1">
    <citation type="journal article" date="2024" name="Nat. Commun.">
        <title>Phylogenomics reveals the evolutionary origins of lichenization in chlorophyte algae.</title>
        <authorList>
            <person name="Puginier C."/>
            <person name="Libourel C."/>
            <person name="Otte J."/>
            <person name="Skaloud P."/>
            <person name="Haon M."/>
            <person name="Grisel S."/>
            <person name="Petersen M."/>
            <person name="Berrin J.G."/>
            <person name="Delaux P.M."/>
            <person name="Dal Grande F."/>
            <person name="Keller J."/>
        </authorList>
    </citation>
    <scope>NUCLEOTIDE SEQUENCE [LARGE SCALE GENOMIC DNA]</scope>
    <source>
        <strain evidence="5 6">SAG 2145</strain>
    </source>
</reference>